<dbReference type="InterPro" id="IPR010208">
    <property type="entry name" value="Ion_transpt_RnfC/RsxC"/>
</dbReference>
<keyword evidence="3 8" id="KW-0479">Metal-binding</keyword>
<dbReference type="SUPFAM" id="SSF46548">
    <property type="entry name" value="alpha-helical ferredoxin"/>
    <property type="match status" value="1"/>
</dbReference>
<dbReference type="EMBL" id="DRLF01000450">
    <property type="protein sequence ID" value="HEC07755.1"/>
    <property type="molecule type" value="Genomic_DNA"/>
</dbReference>
<evidence type="ECO:0000256" key="8">
    <source>
        <dbReference type="HAMAP-Rule" id="MF_00461"/>
    </source>
</evidence>
<dbReference type="SUPFAM" id="SSF142019">
    <property type="entry name" value="Nqo1 FMN-binding domain-like"/>
    <property type="match status" value="1"/>
</dbReference>
<evidence type="ECO:0000256" key="4">
    <source>
        <dbReference type="ARBA" id="ARBA00022737"/>
    </source>
</evidence>
<dbReference type="InterPro" id="IPR017896">
    <property type="entry name" value="4Fe4S_Fe-S-bd"/>
</dbReference>
<keyword evidence="8" id="KW-0472">Membrane</keyword>
<keyword evidence="4 8" id="KW-0677">Repeat</keyword>
<dbReference type="GO" id="GO:0009055">
    <property type="term" value="F:electron transfer activity"/>
    <property type="evidence" value="ECO:0007669"/>
    <property type="project" value="InterPro"/>
</dbReference>
<dbReference type="Pfam" id="PF13375">
    <property type="entry name" value="RnfC_N"/>
    <property type="match status" value="1"/>
</dbReference>
<gene>
    <name evidence="11" type="primary">rsxC</name>
    <name evidence="8" type="synonym">rnfC</name>
    <name evidence="11" type="ORF">ENJ12_12945</name>
</gene>
<keyword evidence="5 8" id="KW-0249">Electron transport</keyword>
<feature type="binding site" evidence="8">
    <location>
        <position position="416"/>
    </location>
    <ligand>
        <name>[4Fe-4S] cluster</name>
        <dbReference type="ChEBI" id="CHEBI:49883"/>
        <label>2</label>
    </ligand>
</feature>
<dbReference type="Gene3D" id="3.10.20.600">
    <property type="match status" value="1"/>
</dbReference>
<dbReference type="Pfam" id="PF12838">
    <property type="entry name" value="Fer4_7"/>
    <property type="match status" value="1"/>
</dbReference>
<reference evidence="11" key="1">
    <citation type="journal article" date="2020" name="mSystems">
        <title>Genome- and Community-Level Interaction Insights into Carbon Utilization and Element Cycling Functions of Hydrothermarchaeota in Hydrothermal Sediment.</title>
        <authorList>
            <person name="Zhou Z."/>
            <person name="Liu Y."/>
            <person name="Xu W."/>
            <person name="Pan J."/>
            <person name="Luo Z.H."/>
            <person name="Li M."/>
        </authorList>
    </citation>
    <scope>NUCLEOTIDE SEQUENCE [LARGE SCALE GENOMIC DNA]</scope>
    <source>
        <strain evidence="11">HyVt-458</strain>
    </source>
</reference>
<keyword evidence="8" id="KW-1003">Cell membrane</keyword>
<dbReference type="AlphaFoldDB" id="A0A831RYU4"/>
<feature type="compositionally biased region" description="Basic and acidic residues" evidence="9">
    <location>
        <begin position="515"/>
        <end position="526"/>
    </location>
</feature>
<comment type="subunit">
    <text evidence="8">The complex is composed of six subunits: RnfA, RnfB, RnfC, RnfD, RnfE and RnfG.</text>
</comment>
<keyword evidence="7 8" id="KW-0411">Iron-sulfur</keyword>
<comment type="caution">
    <text evidence="11">The sequence shown here is derived from an EMBL/GenBank/DDBJ whole genome shotgun (WGS) entry which is preliminary data.</text>
</comment>
<proteinExistence type="inferred from homology"/>
<feature type="binding site" evidence="8">
    <location>
        <position position="426"/>
    </location>
    <ligand>
        <name>[4Fe-4S] cluster</name>
        <dbReference type="ChEBI" id="CHEBI:49883"/>
        <label>1</label>
    </ligand>
</feature>
<dbReference type="HAMAP" id="MF_00461">
    <property type="entry name" value="RsxC_RnfC"/>
    <property type="match status" value="1"/>
</dbReference>
<feature type="compositionally biased region" description="Basic and acidic residues" evidence="9">
    <location>
        <begin position="481"/>
        <end position="500"/>
    </location>
</feature>
<dbReference type="Pfam" id="PF01512">
    <property type="entry name" value="Complex1_51K"/>
    <property type="match status" value="1"/>
</dbReference>
<feature type="binding site" evidence="8">
    <location>
        <position position="419"/>
    </location>
    <ligand>
        <name>[4Fe-4S] cluster</name>
        <dbReference type="ChEBI" id="CHEBI:49883"/>
        <label>2</label>
    </ligand>
</feature>
<dbReference type="InterPro" id="IPR017900">
    <property type="entry name" value="4Fe4S_Fe_S_CS"/>
</dbReference>
<keyword evidence="1 8" id="KW-0813">Transport</keyword>
<evidence type="ECO:0000256" key="5">
    <source>
        <dbReference type="ARBA" id="ARBA00022982"/>
    </source>
</evidence>
<comment type="function">
    <text evidence="8">Part of a membrane-bound complex that couples electron transfer with translocation of ions across the membrane.</text>
</comment>
<dbReference type="PANTHER" id="PTHR43034">
    <property type="entry name" value="ION-TRANSLOCATING OXIDOREDUCTASE COMPLEX SUBUNIT C"/>
    <property type="match status" value="1"/>
</dbReference>
<comment type="cofactor">
    <cofactor evidence="8">
        <name>[4Fe-4S] cluster</name>
        <dbReference type="ChEBI" id="CHEBI:49883"/>
    </cofactor>
    <text evidence="8">Binds 2 [4Fe-4S] clusters per subunit.</text>
</comment>
<feature type="domain" description="4Fe-4S ferredoxin-type" evidence="10">
    <location>
        <begin position="407"/>
        <end position="436"/>
    </location>
</feature>
<dbReference type="Proteomes" id="UP000886339">
    <property type="component" value="Unassembled WGS sequence"/>
</dbReference>
<dbReference type="Gene3D" id="3.30.70.20">
    <property type="match status" value="1"/>
</dbReference>
<evidence type="ECO:0000256" key="6">
    <source>
        <dbReference type="ARBA" id="ARBA00023004"/>
    </source>
</evidence>
<evidence type="ECO:0000256" key="3">
    <source>
        <dbReference type="ARBA" id="ARBA00022723"/>
    </source>
</evidence>
<feature type="domain" description="4Fe-4S ferredoxin-type" evidence="10">
    <location>
        <begin position="367"/>
        <end position="397"/>
    </location>
</feature>
<evidence type="ECO:0000256" key="1">
    <source>
        <dbReference type="ARBA" id="ARBA00022448"/>
    </source>
</evidence>
<name>A0A831RYU4_9GAMM</name>
<comment type="similarity">
    <text evidence="8">Belongs to the 4Fe4S bacterial-type ferredoxin family. RnfC subfamily.</text>
</comment>
<keyword evidence="8" id="KW-0997">Cell inner membrane</keyword>
<feature type="region of interest" description="Disordered" evidence="9">
    <location>
        <begin position="467"/>
        <end position="526"/>
    </location>
</feature>
<evidence type="ECO:0000256" key="9">
    <source>
        <dbReference type="SAM" id="MobiDB-lite"/>
    </source>
</evidence>
<dbReference type="NCBIfam" id="TIGR01945">
    <property type="entry name" value="rnfC"/>
    <property type="match status" value="1"/>
</dbReference>
<dbReference type="GO" id="GO:0046872">
    <property type="term" value="F:metal ion binding"/>
    <property type="evidence" value="ECO:0007669"/>
    <property type="project" value="UniProtKB-KW"/>
</dbReference>
<accession>A0A831RYU4</accession>
<keyword evidence="8" id="KW-1278">Translocase</keyword>
<dbReference type="InterPro" id="IPR026902">
    <property type="entry name" value="RnfC_N"/>
</dbReference>
<dbReference type="PROSITE" id="PS51379">
    <property type="entry name" value="4FE4S_FER_2"/>
    <property type="match status" value="2"/>
</dbReference>
<dbReference type="InterPro" id="IPR037225">
    <property type="entry name" value="Nuo51_FMN-bd_sf"/>
</dbReference>
<evidence type="ECO:0000256" key="7">
    <source>
        <dbReference type="ARBA" id="ARBA00023014"/>
    </source>
</evidence>
<dbReference type="PANTHER" id="PTHR43034:SF2">
    <property type="entry name" value="ION-TRANSLOCATING OXIDOREDUCTASE COMPLEX SUBUNIT C"/>
    <property type="match status" value="1"/>
</dbReference>
<keyword evidence="6 8" id="KW-0408">Iron</keyword>
<comment type="subcellular location">
    <subcellularLocation>
        <location evidence="8">Cell inner membrane</location>
        <topology evidence="8">Peripheral membrane protein</topology>
    </subcellularLocation>
</comment>
<feature type="binding site" evidence="8">
    <location>
        <position position="377"/>
    </location>
    <ligand>
        <name>[4Fe-4S] cluster</name>
        <dbReference type="ChEBI" id="CHEBI:49883"/>
        <label>1</label>
    </ligand>
</feature>
<evidence type="ECO:0000259" key="10">
    <source>
        <dbReference type="PROSITE" id="PS51379"/>
    </source>
</evidence>
<feature type="binding site" evidence="8">
    <location>
        <position position="422"/>
    </location>
    <ligand>
        <name>[4Fe-4S] cluster</name>
        <dbReference type="ChEBI" id="CHEBI:49883"/>
        <label>2</label>
    </ligand>
</feature>
<protein>
    <recommendedName>
        <fullName evidence="8">Ion-translocating oxidoreductase complex subunit C</fullName>
        <ecNumber evidence="8">7.-.-.-</ecNumber>
    </recommendedName>
    <alternativeName>
        <fullName evidence="8">Rnf electron transport complex subunit C</fullName>
    </alternativeName>
</protein>
<feature type="binding site" evidence="8">
    <location>
        <position position="383"/>
    </location>
    <ligand>
        <name>[4Fe-4S] cluster</name>
        <dbReference type="ChEBI" id="CHEBI:49883"/>
        <label>1</label>
    </ligand>
</feature>
<feature type="binding site" evidence="8">
    <location>
        <position position="387"/>
    </location>
    <ligand>
        <name>[4Fe-4S] cluster</name>
        <dbReference type="ChEBI" id="CHEBI:49883"/>
        <label>2</label>
    </ligand>
</feature>
<evidence type="ECO:0000256" key="2">
    <source>
        <dbReference type="ARBA" id="ARBA00022485"/>
    </source>
</evidence>
<feature type="binding site" evidence="8">
    <location>
        <position position="380"/>
    </location>
    <ligand>
        <name>[4Fe-4S] cluster</name>
        <dbReference type="ChEBI" id="CHEBI:49883"/>
        <label>1</label>
    </ligand>
</feature>
<dbReference type="NCBIfam" id="NF003454">
    <property type="entry name" value="PRK05035.1"/>
    <property type="match status" value="1"/>
</dbReference>
<dbReference type="InterPro" id="IPR019554">
    <property type="entry name" value="Soluble_ligand-bd"/>
</dbReference>
<keyword evidence="2 8" id="KW-0004">4Fe-4S</keyword>
<dbReference type="Pfam" id="PF10531">
    <property type="entry name" value="SLBB"/>
    <property type="match status" value="1"/>
</dbReference>
<dbReference type="GO" id="GO:0005886">
    <property type="term" value="C:plasma membrane"/>
    <property type="evidence" value="ECO:0007669"/>
    <property type="project" value="UniProtKB-SubCell"/>
</dbReference>
<dbReference type="InterPro" id="IPR011538">
    <property type="entry name" value="Nuo51_FMN-bd"/>
</dbReference>
<dbReference type="GO" id="GO:0051539">
    <property type="term" value="F:4 iron, 4 sulfur cluster binding"/>
    <property type="evidence" value="ECO:0007669"/>
    <property type="project" value="UniProtKB-KW"/>
</dbReference>
<dbReference type="Gene3D" id="3.40.50.11540">
    <property type="entry name" value="NADH-ubiquinone oxidoreductase 51kDa subunit"/>
    <property type="match status" value="1"/>
</dbReference>
<dbReference type="GO" id="GO:0022900">
    <property type="term" value="P:electron transport chain"/>
    <property type="evidence" value="ECO:0007669"/>
    <property type="project" value="UniProtKB-UniRule"/>
</dbReference>
<evidence type="ECO:0000313" key="11">
    <source>
        <dbReference type="EMBL" id="HEC07755.1"/>
    </source>
</evidence>
<organism evidence="11">
    <name type="scientific">Thiolapillus brandeum</name>
    <dbReference type="NCBI Taxonomy" id="1076588"/>
    <lineage>
        <taxon>Bacteria</taxon>
        <taxon>Pseudomonadati</taxon>
        <taxon>Pseudomonadota</taxon>
        <taxon>Gammaproteobacteria</taxon>
        <taxon>Chromatiales</taxon>
        <taxon>Sedimenticolaceae</taxon>
        <taxon>Thiolapillus</taxon>
    </lineage>
</organism>
<dbReference type="EC" id="7.-.-.-" evidence="8"/>
<sequence>MITTNPGRWDFHGGIHRPDMKTMSAGKFLGKVPLPDILTLPLQQHIGAMAEPTVSVGDQVYKGQTIARVTEYIGAPIHAPTSGTIIAIEEKPVPHPSGLSAPCILLQADGNDEWGELPEPLPYFDDLDPSLLRERIRWAGIVGLGGAAFPTSVKVNHGPDRPIQTLVVNGAECEPYITCDDLLMRNQADRIVEGIKILLYVVDAEECLIGIEDNKPEAITAMRQAVAESGLENVQVVQVPTRYPMGGEKQLIRVLTGKEVPSHGIPSEVGVICVNVATTAAVTDAIMAARPLLSRLVTVTGAGAGEPGNLEVAFGTPMSRVIEHAGGYSDKAYKLILGGPMMGFTLGNDDLPITKGTNCLLIASREEAPDPDKALPCIRCGKCVDACPAQLLPQQLYWYARSKDFDKTQEYNLFDCIECGCCSWVCPSHIPLVQYYRFAKTETWAMEKEKQQAEEARRRHEAKVERLERLDRERKARLRQKKDALEKKTAAGGADPKKAAVDAAMKRVAAKKARQAQEKNNTEERP</sequence>
<dbReference type="PROSITE" id="PS00198">
    <property type="entry name" value="4FE4S_FER_1"/>
    <property type="match status" value="2"/>
</dbReference>